<accession>A0A382VRW1</accession>
<evidence type="ECO:0000313" key="1">
    <source>
        <dbReference type="EMBL" id="SVD49110.1"/>
    </source>
</evidence>
<dbReference type="AlphaFoldDB" id="A0A382VRW1"/>
<sequence length="282" mass="33033">KTPPSKNSSLQIQQRLLEGVENNNTVPRVALQSTNPEVLSNIKRKNMSIVNADKMDSTEREVELIYPLPGTTYDGWVDELSALMPVKKLKINVYPCLILPNAELNDKSYKERFKIKTKIIPFNVDMEECEIITSLKSMSYEDVVKGWMFAWIVMNFWFEPILKYIYYDYLKDEVTLKDFFVKFQDYLESDPIFITSKFQDMQTTTIGELYNQIKNNIHNTYDDYDHVVDSTRSIKYLRQNIILVLKDIENFISIYFNKHIHNLSAGYGRLHPNRFGNSMVCG</sequence>
<gene>
    <name evidence="1" type="ORF">METZ01_LOCUS401964</name>
</gene>
<feature type="non-terminal residue" evidence="1">
    <location>
        <position position="1"/>
    </location>
</feature>
<organism evidence="1">
    <name type="scientific">marine metagenome</name>
    <dbReference type="NCBI Taxonomy" id="408172"/>
    <lineage>
        <taxon>unclassified sequences</taxon>
        <taxon>metagenomes</taxon>
        <taxon>ecological metagenomes</taxon>
    </lineage>
</organism>
<protein>
    <submittedName>
        <fullName evidence="1">Uncharacterized protein</fullName>
    </submittedName>
</protein>
<name>A0A382VRW1_9ZZZZ</name>
<feature type="non-terminal residue" evidence="1">
    <location>
        <position position="282"/>
    </location>
</feature>
<proteinExistence type="predicted"/>
<dbReference type="EMBL" id="UINC01154047">
    <property type="protein sequence ID" value="SVD49110.1"/>
    <property type="molecule type" value="Genomic_DNA"/>
</dbReference>
<reference evidence="1" key="1">
    <citation type="submission" date="2018-05" db="EMBL/GenBank/DDBJ databases">
        <authorList>
            <person name="Lanie J.A."/>
            <person name="Ng W.-L."/>
            <person name="Kazmierczak K.M."/>
            <person name="Andrzejewski T.M."/>
            <person name="Davidsen T.M."/>
            <person name="Wayne K.J."/>
            <person name="Tettelin H."/>
            <person name="Glass J.I."/>
            <person name="Rusch D."/>
            <person name="Podicherti R."/>
            <person name="Tsui H.-C.T."/>
            <person name="Winkler M.E."/>
        </authorList>
    </citation>
    <scope>NUCLEOTIDE SEQUENCE</scope>
</reference>